<accession>A0AAD6G8U2</accession>
<comment type="caution">
    <text evidence="2">The sequence shown here is derived from an EMBL/GenBank/DDBJ whole genome shotgun (WGS) entry which is preliminary data.</text>
</comment>
<sequence length="329" mass="34896">MRITLAVITLTFAFLSVEGAPLDGFIAVPRSPSGPTGPSSCSEVGDPTVDPATRWQKAGADDAFMKATQYYNQQRLQGGSLTFSRAVSHYFHGPENFDCQLVSGPCDAGVSKCETVSSPAGWLILNSFANFHNLWSNVNTALQNAEADITPELGTLTSKFAPPVKDNTEMEKILFDVSNILLSVFNAYVGFEAGLIKNSIQGKKIDKSTSAFVGIISGTQTMGKDLLPAAPEYLPGGDTDTLTGNTGTWGGLTIDDIAISAYNGFKANGDKPGYQMPDTSNVIDSNGHINGDPFPLRAGVRTPGLLTTTVVPIGPANPEKQPDSQKAEW</sequence>
<reference evidence="2" key="1">
    <citation type="submission" date="2022-12" db="EMBL/GenBank/DDBJ databases">
        <authorList>
            <person name="Petersen C."/>
        </authorList>
    </citation>
    <scope>NUCLEOTIDE SEQUENCE</scope>
    <source>
        <strain evidence="2">IBT 16125</strain>
    </source>
</reference>
<dbReference type="RefSeq" id="XP_056772191.1">
    <property type="nucleotide sequence ID" value="XM_056904424.1"/>
</dbReference>
<organism evidence="2 3">
    <name type="scientific">Penicillium daleae</name>
    <dbReference type="NCBI Taxonomy" id="63821"/>
    <lineage>
        <taxon>Eukaryota</taxon>
        <taxon>Fungi</taxon>
        <taxon>Dikarya</taxon>
        <taxon>Ascomycota</taxon>
        <taxon>Pezizomycotina</taxon>
        <taxon>Eurotiomycetes</taxon>
        <taxon>Eurotiomycetidae</taxon>
        <taxon>Eurotiales</taxon>
        <taxon>Aspergillaceae</taxon>
        <taxon>Penicillium</taxon>
    </lineage>
</organism>
<reference evidence="2" key="2">
    <citation type="journal article" date="2023" name="IMA Fungus">
        <title>Comparative genomic study of the Penicillium genus elucidates a diverse pangenome and 15 lateral gene transfer events.</title>
        <authorList>
            <person name="Petersen C."/>
            <person name="Sorensen T."/>
            <person name="Nielsen M.R."/>
            <person name="Sondergaard T.E."/>
            <person name="Sorensen J.L."/>
            <person name="Fitzpatrick D.A."/>
            <person name="Frisvad J.C."/>
            <person name="Nielsen K.L."/>
        </authorList>
    </citation>
    <scope>NUCLEOTIDE SEQUENCE</scope>
    <source>
        <strain evidence="2">IBT 16125</strain>
    </source>
</reference>
<evidence type="ECO:0000313" key="3">
    <source>
        <dbReference type="Proteomes" id="UP001213681"/>
    </source>
</evidence>
<proteinExistence type="predicted"/>
<evidence type="ECO:0000313" key="2">
    <source>
        <dbReference type="EMBL" id="KAJ5465344.1"/>
    </source>
</evidence>
<dbReference type="GeneID" id="81594667"/>
<name>A0AAD6G8U2_9EURO</name>
<keyword evidence="1" id="KW-0732">Signal</keyword>
<dbReference type="EMBL" id="JAPVEA010000001">
    <property type="protein sequence ID" value="KAJ5465344.1"/>
    <property type="molecule type" value="Genomic_DNA"/>
</dbReference>
<gene>
    <name evidence="2" type="ORF">N7458_001030</name>
</gene>
<dbReference type="Proteomes" id="UP001213681">
    <property type="component" value="Unassembled WGS sequence"/>
</dbReference>
<dbReference type="AlphaFoldDB" id="A0AAD6G8U2"/>
<feature type="signal peptide" evidence="1">
    <location>
        <begin position="1"/>
        <end position="19"/>
    </location>
</feature>
<protein>
    <submittedName>
        <fullName evidence="2">dUTPase</fullName>
    </submittedName>
</protein>
<feature type="chain" id="PRO_5042099556" evidence="1">
    <location>
        <begin position="20"/>
        <end position="329"/>
    </location>
</feature>
<evidence type="ECO:0000256" key="1">
    <source>
        <dbReference type="SAM" id="SignalP"/>
    </source>
</evidence>
<keyword evidence="3" id="KW-1185">Reference proteome</keyword>